<protein>
    <recommendedName>
        <fullName evidence="1">F-box domain-containing protein</fullName>
    </recommendedName>
</protein>
<dbReference type="OrthoDB" id="5902830at2759"/>
<comment type="caution">
    <text evidence="2">The sequence shown here is derived from an EMBL/GenBank/DDBJ whole genome shotgun (WGS) entry which is preliminary data.</text>
</comment>
<dbReference type="AlphaFoldDB" id="A0A6V7XJB9"/>
<evidence type="ECO:0000313" key="2">
    <source>
        <dbReference type="EMBL" id="CAD2198987.1"/>
    </source>
</evidence>
<evidence type="ECO:0000259" key="1">
    <source>
        <dbReference type="PROSITE" id="PS50181"/>
    </source>
</evidence>
<dbReference type="SUPFAM" id="SSF81383">
    <property type="entry name" value="F-box domain"/>
    <property type="match status" value="1"/>
</dbReference>
<reference evidence="2 3" key="1">
    <citation type="submission" date="2020-08" db="EMBL/GenBank/DDBJ databases">
        <authorList>
            <person name="Koutsovoulos G."/>
            <person name="Danchin GJ E."/>
        </authorList>
    </citation>
    <scope>NUCLEOTIDE SEQUENCE [LARGE SCALE GENOMIC DNA]</scope>
</reference>
<dbReference type="Gene3D" id="1.20.1280.50">
    <property type="match status" value="1"/>
</dbReference>
<proteinExistence type="predicted"/>
<gene>
    <name evidence="2" type="ORF">MENT_LOCUS52349</name>
</gene>
<dbReference type="InterPro" id="IPR001810">
    <property type="entry name" value="F-box_dom"/>
</dbReference>
<accession>A0A6V7XJB9</accession>
<organism evidence="2 3">
    <name type="scientific">Meloidogyne enterolobii</name>
    <name type="common">Root-knot nematode worm</name>
    <name type="synonym">Meloidogyne mayaguensis</name>
    <dbReference type="NCBI Taxonomy" id="390850"/>
    <lineage>
        <taxon>Eukaryota</taxon>
        <taxon>Metazoa</taxon>
        <taxon>Ecdysozoa</taxon>
        <taxon>Nematoda</taxon>
        <taxon>Chromadorea</taxon>
        <taxon>Rhabditida</taxon>
        <taxon>Tylenchina</taxon>
        <taxon>Tylenchomorpha</taxon>
        <taxon>Tylenchoidea</taxon>
        <taxon>Meloidogynidae</taxon>
        <taxon>Meloidogyninae</taxon>
        <taxon>Meloidogyne</taxon>
    </lineage>
</organism>
<dbReference type="EMBL" id="CAJEWN010001634">
    <property type="protein sequence ID" value="CAD2198987.1"/>
    <property type="molecule type" value="Genomic_DNA"/>
</dbReference>
<dbReference type="Pfam" id="PF12937">
    <property type="entry name" value="F-box-like"/>
    <property type="match status" value="1"/>
</dbReference>
<dbReference type="Proteomes" id="UP000580250">
    <property type="component" value="Unassembled WGS sequence"/>
</dbReference>
<evidence type="ECO:0000313" key="3">
    <source>
        <dbReference type="Proteomes" id="UP000580250"/>
    </source>
</evidence>
<dbReference type="PROSITE" id="PS50181">
    <property type="entry name" value="FBOX"/>
    <property type="match status" value="1"/>
</dbReference>
<feature type="domain" description="F-box" evidence="1">
    <location>
        <begin position="1"/>
        <end position="52"/>
    </location>
</feature>
<dbReference type="InterPro" id="IPR036047">
    <property type="entry name" value="F-box-like_dom_sf"/>
</dbReference>
<name>A0A6V7XJB9_MELEN</name>
<sequence>MNILLLPVEVHLDIFKYLNFNQISSIQQTNSYFCSLIDKYIGILAKKKFYSFETIVYKSVNDKNKYLKLNEEDIGLADGFELSKELEGKWQLAVDNKTPMYCFSEIYKSKEPYIVNFAIRLSEGKDNNSPKYLLKLPYIPKNIKEMLLWRCWLDKLLSNCSFERGLHRGCKLILGTED</sequence>